<gene>
    <name evidence="3" type="primary">spoIV</name>
    <name evidence="3" type="ORF">KGMB03357_07360</name>
</gene>
<accession>A0A401LCF7</accession>
<evidence type="ECO:0000313" key="3">
    <source>
        <dbReference type="EMBL" id="GCB29075.1"/>
    </source>
</evidence>
<evidence type="ECO:0000256" key="2">
    <source>
        <dbReference type="SAM" id="Phobius"/>
    </source>
</evidence>
<dbReference type="Proteomes" id="UP000287361">
    <property type="component" value="Unassembled WGS sequence"/>
</dbReference>
<feature type="transmembrane region" description="Helical" evidence="2">
    <location>
        <begin position="64"/>
        <end position="86"/>
    </location>
</feature>
<protein>
    <submittedName>
        <fullName evidence="3">Sporulation protein YqfD</fullName>
    </submittedName>
</protein>
<comment type="caution">
    <text evidence="3">The sequence shown here is derived from an EMBL/GenBank/DDBJ whole genome shotgun (WGS) entry which is preliminary data.</text>
</comment>
<proteinExistence type="predicted"/>
<organism evidence="3 4">
    <name type="scientific">Anaerotignum faecicola</name>
    <dbReference type="NCBI Taxonomy" id="2358141"/>
    <lineage>
        <taxon>Bacteria</taxon>
        <taxon>Bacillati</taxon>
        <taxon>Bacillota</taxon>
        <taxon>Clostridia</taxon>
        <taxon>Lachnospirales</taxon>
        <taxon>Anaerotignaceae</taxon>
        <taxon>Anaerotignum</taxon>
    </lineage>
</organism>
<sequence length="386" mass="43193">MNMAAYRGVYLWEVAREGASMTMKAAGNSLELLQACAEKTGCALEVLSYGGLPVFLGRFGRRQVWTAGLLCFAAGLYLLSSFVWVMRIEGNERLSREELLSACREMGLYPGVRKRSVDTQAVTNGLLEDFADISWVSVGIHGTDATIRLAETIEGVEIIDKETPCDIVASTDGVILQITAERGTPLVAAGDVVKKGDVLISSALTIGLEGEEQHTAYTAAEGTVTARIWRRLTEELPLQYEEAVYSGEERKNHSLLFSGRELDILHPDSDVQWERELLSEKTLGLGDRKLPLTWRMECWRAYETVQKTRTVAEAKTLLEEKLRKNAENLLSSYGTIEDIQIRYEVYANSVRADAEVTMAERIEEKRQNIETENQNEEKEQENANEL</sequence>
<name>A0A401LCF7_9FIRM</name>
<evidence type="ECO:0000313" key="4">
    <source>
        <dbReference type="Proteomes" id="UP000287361"/>
    </source>
</evidence>
<reference evidence="3 4" key="1">
    <citation type="submission" date="2018-10" db="EMBL/GenBank/DDBJ databases">
        <title>Draft Genome Sequence of Anaerotignum sp. KCTC 15736.</title>
        <authorList>
            <person name="Choi S.H."/>
            <person name="Kim J.S."/>
            <person name="Kang S.W."/>
            <person name="Lee J.S."/>
            <person name="Park S.H."/>
        </authorList>
    </citation>
    <scope>NUCLEOTIDE SEQUENCE [LARGE SCALE GENOMIC DNA]</scope>
    <source>
        <strain evidence="3 4">KCTC 15736</strain>
    </source>
</reference>
<dbReference type="InterPro" id="IPR010690">
    <property type="entry name" value="YqfD"/>
</dbReference>
<keyword evidence="2" id="KW-1133">Transmembrane helix</keyword>
<keyword evidence="2" id="KW-0812">Transmembrane</keyword>
<dbReference type="EMBL" id="BHVZ01000001">
    <property type="protein sequence ID" value="GCB29075.1"/>
    <property type="molecule type" value="Genomic_DNA"/>
</dbReference>
<dbReference type="Pfam" id="PF06898">
    <property type="entry name" value="YqfD"/>
    <property type="match status" value="1"/>
</dbReference>
<evidence type="ECO:0000256" key="1">
    <source>
        <dbReference type="SAM" id="MobiDB-lite"/>
    </source>
</evidence>
<dbReference type="AlphaFoldDB" id="A0A401LCF7"/>
<keyword evidence="2" id="KW-0472">Membrane</keyword>
<feature type="region of interest" description="Disordered" evidence="1">
    <location>
        <begin position="365"/>
        <end position="386"/>
    </location>
</feature>
<keyword evidence="4" id="KW-1185">Reference proteome</keyword>